<protein>
    <recommendedName>
        <fullName evidence="4">KN17 SH3-like C-terminal domain-containing protein</fullName>
    </recommendedName>
</protein>
<dbReference type="GeneID" id="9038759"/>
<evidence type="ECO:0000313" key="2">
    <source>
        <dbReference type="EMBL" id="EER10617.1"/>
    </source>
</evidence>
<name>C5KY10_PERM5</name>
<reference evidence="2 3" key="1">
    <citation type="submission" date="2008-07" db="EMBL/GenBank/DDBJ databases">
        <authorList>
            <person name="El-Sayed N."/>
            <person name="Caler E."/>
            <person name="Inman J."/>
            <person name="Amedeo P."/>
            <person name="Hass B."/>
            <person name="Wortman J."/>
        </authorList>
    </citation>
    <scope>NUCLEOTIDE SEQUENCE [LARGE SCALE GENOMIC DNA]</scope>
    <source>
        <strain evidence="3">ATCC 50983 / TXsc</strain>
    </source>
</reference>
<accession>C5KY10</accession>
<dbReference type="Proteomes" id="UP000007800">
    <property type="component" value="Unassembled WGS sequence"/>
</dbReference>
<dbReference type="AlphaFoldDB" id="C5KY10"/>
<evidence type="ECO:0000313" key="3">
    <source>
        <dbReference type="Proteomes" id="UP000007800"/>
    </source>
</evidence>
<keyword evidence="3" id="KW-1185">Reference proteome</keyword>
<proteinExistence type="predicted"/>
<dbReference type="OrthoDB" id="462474at2759"/>
<sequence length="239" mass="26357">MGEDDRWIAGLLIQEAEARRRDASKKEGRIPVNTEFLQRSISTTNHRDLKAAAADLKRTAAETAFDLKARELRERRSGGSPQPSCKKRRYIPPSRGDSGASTDHRRGESPDVVVDLTKEYNWVKPGLVVRVRDKASEHFRQKMVVKECAKDVCTGKIIASGANASIEIRQVETVVSKSPGRNLEVVLPSVHDLPVGAVVSLKSRHARQGKASVISKSMDGLQEYLVPLNSVCEFADNST</sequence>
<dbReference type="OMA" id="KCESAIC"/>
<gene>
    <name evidence="2" type="ORF">Pmar_PMAR018995</name>
</gene>
<evidence type="ECO:0008006" key="4">
    <source>
        <dbReference type="Google" id="ProtNLM"/>
    </source>
</evidence>
<evidence type="ECO:0000256" key="1">
    <source>
        <dbReference type="SAM" id="MobiDB-lite"/>
    </source>
</evidence>
<feature type="region of interest" description="Disordered" evidence="1">
    <location>
        <begin position="70"/>
        <end position="109"/>
    </location>
</feature>
<organism evidence="3">
    <name type="scientific">Perkinsus marinus (strain ATCC 50983 / TXsc)</name>
    <dbReference type="NCBI Taxonomy" id="423536"/>
    <lineage>
        <taxon>Eukaryota</taxon>
        <taxon>Sar</taxon>
        <taxon>Alveolata</taxon>
        <taxon>Perkinsozoa</taxon>
        <taxon>Perkinsea</taxon>
        <taxon>Perkinsida</taxon>
        <taxon>Perkinsidae</taxon>
        <taxon>Perkinsus</taxon>
    </lineage>
</organism>
<dbReference type="EMBL" id="GG677298">
    <property type="protein sequence ID" value="EER10617.1"/>
    <property type="molecule type" value="Genomic_DNA"/>
</dbReference>
<dbReference type="InParanoid" id="C5KY10"/>
<dbReference type="RefSeq" id="XP_002778822.1">
    <property type="nucleotide sequence ID" value="XM_002778776.1"/>
</dbReference>